<protein>
    <submittedName>
        <fullName evidence="2">Muconate cycloisomerase 1</fullName>
    </submittedName>
</protein>
<keyword evidence="2" id="KW-0413">Isomerase</keyword>
<gene>
    <name evidence="2" type="ORF">AAL_06266</name>
</gene>
<organism evidence="2 3">
    <name type="scientific">Moelleriella libera RCEF 2490</name>
    <dbReference type="NCBI Taxonomy" id="1081109"/>
    <lineage>
        <taxon>Eukaryota</taxon>
        <taxon>Fungi</taxon>
        <taxon>Dikarya</taxon>
        <taxon>Ascomycota</taxon>
        <taxon>Pezizomycotina</taxon>
        <taxon>Sordariomycetes</taxon>
        <taxon>Hypocreomycetidae</taxon>
        <taxon>Hypocreales</taxon>
        <taxon>Clavicipitaceae</taxon>
        <taxon>Moelleriella</taxon>
    </lineage>
</organism>
<evidence type="ECO:0000313" key="3">
    <source>
        <dbReference type="Proteomes" id="UP000078544"/>
    </source>
</evidence>
<dbReference type="Pfam" id="PF10282">
    <property type="entry name" value="Lactonase"/>
    <property type="match status" value="1"/>
</dbReference>
<dbReference type="InterPro" id="IPR015943">
    <property type="entry name" value="WD40/YVTN_repeat-like_dom_sf"/>
</dbReference>
<dbReference type="PANTHER" id="PTHR30344">
    <property type="entry name" value="6-PHOSPHOGLUCONOLACTONASE-RELATED"/>
    <property type="match status" value="1"/>
</dbReference>
<accession>A0A167Z232</accession>
<dbReference type="SUPFAM" id="SSF75011">
    <property type="entry name" value="3-carboxy-cis,cis-mucoante lactonizing enzyme"/>
    <property type="match status" value="1"/>
</dbReference>
<sequence>MHLFVGTFSFPYIYTLFFDPHAGHLNVTQANQAIGGHHWLSLAADQKTLYAATYEPWRAAAYKVRREDGALALLNSQPVARQPGYVTVSKTQLYSVGGLSGEVFPLQGDGSLGSLSQALTFAEDKNGTDPGIRYGAHGVELSPDGKTLYVTDIGSDGVWTFAVSAKSLTDQKFHPAVRQDDGSRHAWPHPNGKILYVIQEHSGMVDVFRVDRLPDGKVEKLEHLQGASVLPRGRNASNYWADEIRLSTGPPNSPPKYLFTSTRGLEDNVKGYVAAFELDSQGRMKSTDPLDIWETPTSGGWANAIEPAPWVASPDAPFLQYLALTDDYAGTVRILMFDGTKIRDLCAVTLEVPAADRDRFNGTVRAATAVWLRPN</sequence>
<dbReference type="InterPro" id="IPR050282">
    <property type="entry name" value="Cycloisomerase_2"/>
</dbReference>
<name>A0A167Z232_9HYPO</name>
<comment type="caution">
    <text evidence="2">The sequence shown here is derived from an EMBL/GenBank/DDBJ whole genome shotgun (WGS) entry which is preliminary data.</text>
</comment>
<reference evidence="2 3" key="1">
    <citation type="journal article" date="2016" name="Genome Biol. Evol.">
        <title>Divergent and convergent evolution of fungal pathogenicity.</title>
        <authorList>
            <person name="Shang Y."/>
            <person name="Xiao G."/>
            <person name="Zheng P."/>
            <person name="Cen K."/>
            <person name="Zhan S."/>
            <person name="Wang C."/>
        </authorList>
    </citation>
    <scope>NUCLEOTIDE SEQUENCE [LARGE SCALE GENOMIC DNA]</scope>
    <source>
        <strain evidence="2 3">RCEF 2490</strain>
    </source>
</reference>
<comment type="similarity">
    <text evidence="1">Belongs to the cycloisomerase 2 family.</text>
</comment>
<dbReference type="EMBL" id="AZGY01000016">
    <property type="protein sequence ID" value="KZZ92056.1"/>
    <property type="molecule type" value="Genomic_DNA"/>
</dbReference>
<keyword evidence="3" id="KW-1185">Reference proteome</keyword>
<evidence type="ECO:0000313" key="2">
    <source>
        <dbReference type="EMBL" id="KZZ92056.1"/>
    </source>
</evidence>
<dbReference type="AlphaFoldDB" id="A0A167Z232"/>
<proteinExistence type="inferred from homology"/>
<dbReference type="InterPro" id="IPR019405">
    <property type="entry name" value="Lactonase_7-beta_prop"/>
</dbReference>
<dbReference type="Gene3D" id="2.130.10.10">
    <property type="entry name" value="YVTN repeat-like/Quinoprotein amine dehydrogenase"/>
    <property type="match status" value="1"/>
</dbReference>
<dbReference type="OrthoDB" id="1715191at2759"/>
<dbReference type="PANTHER" id="PTHR30344:SF4">
    <property type="entry name" value="CYCLASE, PUTATIVE (AFU_ORTHOLOGUE AFUA_6G11580)-RELATED"/>
    <property type="match status" value="1"/>
</dbReference>
<dbReference type="GO" id="GO:0017057">
    <property type="term" value="F:6-phosphogluconolactonase activity"/>
    <property type="evidence" value="ECO:0007669"/>
    <property type="project" value="TreeGrafter"/>
</dbReference>
<dbReference type="Proteomes" id="UP000078544">
    <property type="component" value="Unassembled WGS sequence"/>
</dbReference>
<dbReference type="GO" id="GO:0016853">
    <property type="term" value="F:isomerase activity"/>
    <property type="evidence" value="ECO:0007669"/>
    <property type="project" value="UniProtKB-KW"/>
</dbReference>
<evidence type="ECO:0000256" key="1">
    <source>
        <dbReference type="ARBA" id="ARBA00005564"/>
    </source>
</evidence>